<dbReference type="EMBL" id="CP044017">
    <property type="protein sequence ID" value="QES91065.1"/>
    <property type="molecule type" value="Genomic_DNA"/>
</dbReference>
<reference evidence="1 2" key="1">
    <citation type="submission" date="2019-09" db="EMBL/GenBank/DDBJ databases">
        <title>Complete genome sequence of Arachidicoccus sp. B3-10 isolated from apple orchard soil.</title>
        <authorList>
            <person name="Kim H.S."/>
            <person name="Han K.-I."/>
            <person name="Suh M.K."/>
            <person name="Lee K.C."/>
            <person name="Eom M.K."/>
            <person name="Kim J.-S."/>
            <person name="Kang S.W."/>
            <person name="Sin Y."/>
            <person name="Lee J.-S."/>
        </authorList>
    </citation>
    <scope>NUCLEOTIDE SEQUENCE [LARGE SCALE GENOMIC DNA]</scope>
    <source>
        <strain evidence="1 2">B3-10</strain>
        <plasmid evidence="2">pb3-10</plasmid>
    </source>
</reference>
<evidence type="ECO:0000313" key="2">
    <source>
        <dbReference type="Proteomes" id="UP000292424"/>
    </source>
</evidence>
<dbReference type="RefSeq" id="WP_131332058.1">
    <property type="nucleotide sequence ID" value="NZ_CP044017.1"/>
</dbReference>
<dbReference type="AlphaFoldDB" id="A0A5P2G651"/>
<accession>A0A5P2G651</accession>
<keyword evidence="1" id="KW-0614">Plasmid</keyword>
<evidence type="ECO:0000313" key="1">
    <source>
        <dbReference type="EMBL" id="QES91065.1"/>
    </source>
</evidence>
<protein>
    <submittedName>
        <fullName evidence="1">Uncharacterized protein</fullName>
    </submittedName>
</protein>
<proteinExistence type="predicted"/>
<geneLocation type="plasmid" evidence="2">
    <name>pb3-10</name>
</geneLocation>
<name>A0A5P2G651_9BACT</name>
<organism evidence="1 2">
    <name type="scientific">Rhizosphaericola mali</name>
    <dbReference type="NCBI Taxonomy" id="2545455"/>
    <lineage>
        <taxon>Bacteria</taxon>
        <taxon>Pseudomonadati</taxon>
        <taxon>Bacteroidota</taxon>
        <taxon>Chitinophagia</taxon>
        <taxon>Chitinophagales</taxon>
        <taxon>Chitinophagaceae</taxon>
        <taxon>Rhizosphaericola</taxon>
    </lineage>
</organism>
<gene>
    <name evidence="1" type="ORF">E0W69_020340</name>
</gene>
<dbReference type="KEGG" id="arac:E0W69_020340"/>
<sequence length="69" mass="7720">MKKTIKVLVEKMDKLKEKNNGKLEGGFTSIRGGFKENNILSTNPFCTNSNDCTHSTNTLDCTNSKLCFM</sequence>
<keyword evidence="2" id="KW-1185">Reference proteome</keyword>
<dbReference type="Proteomes" id="UP000292424">
    <property type="component" value="Plasmid pB3-10"/>
</dbReference>
<dbReference type="OrthoDB" id="1513871at2"/>